<dbReference type="EMBL" id="JALJOR010000007">
    <property type="protein sequence ID" value="KAK9814197.1"/>
    <property type="molecule type" value="Genomic_DNA"/>
</dbReference>
<accession>A0AAW1Q1L5</accession>
<organism evidence="1 2">
    <name type="scientific">[Myrmecia] bisecta</name>
    <dbReference type="NCBI Taxonomy" id="41462"/>
    <lineage>
        <taxon>Eukaryota</taxon>
        <taxon>Viridiplantae</taxon>
        <taxon>Chlorophyta</taxon>
        <taxon>core chlorophytes</taxon>
        <taxon>Trebouxiophyceae</taxon>
        <taxon>Trebouxiales</taxon>
        <taxon>Trebouxiaceae</taxon>
        <taxon>Myrmecia</taxon>
    </lineage>
</organism>
<keyword evidence="2" id="KW-1185">Reference proteome</keyword>
<gene>
    <name evidence="1" type="ORF">WJX72_002091</name>
</gene>
<proteinExistence type="predicted"/>
<reference evidence="1 2" key="1">
    <citation type="journal article" date="2024" name="Nat. Commun.">
        <title>Phylogenomics reveals the evolutionary origins of lichenization in chlorophyte algae.</title>
        <authorList>
            <person name="Puginier C."/>
            <person name="Libourel C."/>
            <person name="Otte J."/>
            <person name="Skaloud P."/>
            <person name="Haon M."/>
            <person name="Grisel S."/>
            <person name="Petersen M."/>
            <person name="Berrin J.G."/>
            <person name="Delaux P.M."/>
            <person name="Dal Grande F."/>
            <person name="Keller J."/>
        </authorList>
    </citation>
    <scope>NUCLEOTIDE SEQUENCE [LARGE SCALE GENOMIC DNA]</scope>
    <source>
        <strain evidence="1 2">SAG 2043</strain>
    </source>
</reference>
<dbReference type="AlphaFoldDB" id="A0AAW1Q1L5"/>
<evidence type="ECO:0000313" key="2">
    <source>
        <dbReference type="Proteomes" id="UP001489004"/>
    </source>
</evidence>
<dbReference type="Proteomes" id="UP001489004">
    <property type="component" value="Unassembled WGS sequence"/>
</dbReference>
<sequence>MWTLATVQSSIKPDWPVPHSTVLQAELHWSSWPLSPQLTEAFGEIKPWLLKQRVGADACKHKQEGTAKSTQGKRGV</sequence>
<name>A0AAW1Q1L5_9CHLO</name>
<protein>
    <submittedName>
        <fullName evidence="1">Uncharacterized protein</fullName>
    </submittedName>
</protein>
<evidence type="ECO:0000313" key="1">
    <source>
        <dbReference type="EMBL" id="KAK9814197.1"/>
    </source>
</evidence>
<comment type="caution">
    <text evidence="1">The sequence shown here is derived from an EMBL/GenBank/DDBJ whole genome shotgun (WGS) entry which is preliminary data.</text>
</comment>